<dbReference type="EMBL" id="JACXVP010000010">
    <property type="protein sequence ID" value="KAG5579492.1"/>
    <property type="molecule type" value="Genomic_DNA"/>
</dbReference>
<proteinExistence type="predicted"/>
<evidence type="ECO:0000313" key="2">
    <source>
        <dbReference type="Proteomes" id="UP000824120"/>
    </source>
</evidence>
<comment type="caution">
    <text evidence="1">The sequence shown here is derived from an EMBL/GenBank/DDBJ whole genome shotgun (WGS) entry which is preliminary data.</text>
</comment>
<reference evidence="1 2" key="1">
    <citation type="submission" date="2020-09" db="EMBL/GenBank/DDBJ databases">
        <title>De no assembly of potato wild relative species, Solanum commersonii.</title>
        <authorList>
            <person name="Cho K."/>
        </authorList>
    </citation>
    <scope>NUCLEOTIDE SEQUENCE [LARGE SCALE GENOMIC DNA]</scope>
    <source>
        <strain evidence="1">LZ3.2</strain>
        <tissue evidence="1">Leaf</tissue>
    </source>
</reference>
<evidence type="ECO:0000313" key="1">
    <source>
        <dbReference type="EMBL" id="KAG5579492.1"/>
    </source>
</evidence>
<organism evidence="1 2">
    <name type="scientific">Solanum commersonii</name>
    <name type="common">Commerson's wild potato</name>
    <name type="synonym">Commerson's nightshade</name>
    <dbReference type="NCBI Taxonomy" id="4109"/>
    <lineage>
        <taxon>Eukaryota</taxon>
        <taxon>Viridiplantae</taxon>
        <taxon>Streptophyta</taxon>
        <taxon>Embryophyta</taxon>
        <taxon>Tracheophyta</taxon>
        <taxon>Spermatophyta</taxon>
        <taxon>Magnoliopsida</taxon>
        <taxon>eudicotyledons</taxon>
        <taxon>Gunneridae</taxon>
        <taxon>Pentapetalae</taxon>
        <taxon>asterids</taxon>
        <taxon>lamiids</taxon>
        <taxon>Solanales</taxon>
        <taxon>Solanaceae</taxon>
        <taxon>Solanoideae</taxon>
        <taxon>Solaneae</taxon>
        <taxon>Solanum</taxon>
    </lineage>
</organism>
<dbReference type="OrthoDB" id="1305336at2759"/>
<accession>A0A9J5WWN8</accession>
<gene>
    <name evidence="1" type="ORF">H5410_050119</name>
</gene>
<name>A0A9J5WWN8_SOLCO</name>
<dbReference type="AlphaFoldDB" id="A0A9J5WWN8"/>
<protein>
    <submittedName>
        <fullName evidence="1">Uncharacterized protein</fullName>
    </submittedName>
</protein>
<dbReference type="Proteomes" id="UP000824120">
    <property type="component" value="Chromosome 10"/>
</dbReference>
<sequence>MKREPGNRDLRYNGNSITDPREIKMAIQNFYQNPYKEPEMWRPEFQLHNSPIISNEEQI</sequence>
<keyword evidence="2" id="KW-1185">Reference proteome</keyword>